<organism evidence="2 3">
    <name type="scientific">Senna tora</name>
    <dbReference type="NCBI Taxonomy" id="362788"/>
    <lineage>
        <taxon>Eukaryota</taxon>
        <taxon>Viridiplantae</taxon>
        <taxon>Streptophyta</taxon>
        <taxon>Embryophyta</taxon>
        <taxon>Tracheophyta</taxon>
        <taxon>Spermatophyta</taxon>
        <taxon>Magnoliopsida</taxon>
        <taxon>eudicotyledons</taxon>
        <taxon>Gunneridae</taxon>
        <taxon>Pentapetalae</taxon>
        <taxon>rosids</taxon>
        <taxon>fabids</taxon>
        <taxon>Fabales</taxon>
        <taxon>Fabaceae</taxon>
        <taxon>Caesalpinioideae</taxon>
        <taxon>Cassia clade</taxon>
        <taxon>Senna</taxon>
    </lineage>
</organism>
<dbReference type="InterPro" id="IPR045026">
    <property type="entry name" value="LIMYB"/>
</dbReference>
<accession>A0A834TJE1</accession>
<dbReference type="InterPro" id="IPR024752">
    <property type="entry name" value="Myb/SANT-like_dom"/>
</dbReference>
<dbReference type="PANTHER" id="PTHR47584:SF14">
    <property type="entry name" value="L10-INTERACTING MYB DOMAIN-CONTAINING PROTEIN-LIKE"/>
    <property type="match status" value="1"/>
</dbReference>
<sequence length="185" mass="21424">MATSGTKDEAQETTPWPKLVVKCYIDIMVEEVNKGNMTNGVFTPKVWKNILEKINSKCRHAFTLKQIEQKFKRLWIQDRDFSQLLQHNGFGWNAETNTITADDEVWSRYILYKKNGLEHYNLLGIIFNRSTATGVLHHSSTQAPPDSQQERELENEYLYGGTLMRTFRMILPQLSVSRIVESALL</sequence>
<feature type="domain" description="Myb/SANT-like" evidence="1">
    <location>
        <begin position="16"/>
        <end position="109"/>
    </location>
</feature>
<reference evidence="2" key="1">
    <citation type="submission" date="2020-09" db="EMBL/GenBank/DDBJ databases">
        <title>Genome-Enabled Discovery of Anthraquinone Biosynthesis in Senna tora.</title>
        <authorList>
            <person name="Kang S.-H."/>
            <person name="Pandey R.P."/>
            <person name="Lee C.-M."/>
            <person name="Sim J.-S."/>
            <person name="Jeong J.-T."/>
            <person name="Choi B.-S."/>
            <person name="Jung M."/>
            <person name="Ginzburg D."/>
            <person name="Zhao K."/>
            <person name="Won S.Y."/>
            <person name="Oh T.-J."/>
            <person name="Yu Y."/>
            <person name="Kim N.-H."/>
            <person name="Lee O.R."/>
            <person name="Lee T.-H."/>
            <person name="Bashyal P."/>
            <person name="Kim T.-S."/>
            <person name="Lee W.-H."/>
            <person name="Kawkins C."/>
            <person name="Kim C.-K."/>
            <person name="Kim J.S."/>
            <person name="Ahn B.O."/>
            <person name="Rhee S.Y."/>
            <person name="Sohng J.K."/>
        </authorList>
    </citation>
    <scope>NUCLEOTIDE SEQUENCE</scope>
    <source>
        <tissue evidence="2">Leaf</tissue>
    </source>
</reference>
<proteinExistence type="predicted"/>
<evidence type="ECO:0000313" key="3">
    <source>
        <dbReference type="Proteomes" id="UP000634136"/>
    </source>
</evidence>
<comment type="caution">
    <text evidence="2">The sequence shown here is derived from an EMBL/GenBank/DDBJ whole genome shotgun (WGS) entry which is preliminary data.</text>
</comment>
<dbReference type="AlphaFoldDB" id="A0A834TJE1"/>
<protein>
    <submittedName>
        <fullName evidence="2">L10-interacting MYB domain-containing protein</fullName>
    </submittedName>
</protein>
<dbReference type="Pfam" id="PF12776">
    <property type="entry name" value="Myb_DNA-bind_3"/>
    <property type="match status" value="1"/>
</dbReference>
<dbReference type="Proteomes" id="UP000634136">
    <property type="component" value="Unassembled WGS sequence"/>
</dbReference>
<gene>
    <name evidence="2" type="ORF">G2W53_027659</name>
</gene>
<dbReference type="EMBL" id="JAAIUW010000008">
    <property type="protein sequence ID" value="KAF7822204.1"/>
    <property type="molecule type" value="Genomic_DNA"/>
</dbReference>
<dbReference type="PANTHER" id="PTHR47584">
    <property type="match status" value="1"/>
</dbReference>
<evidence type="ECO:0000313" key="2">
    <source>
        <dbReference type="EMBL" id="KAF7822204.1"/>
    </source>
</evidence>
<keyword evidence="3" id="KW-1185">Reference proteome</keyword>
<name>A0A834TJE1_9FABA</name>
<evidence type="ECO:0000259" key="1">
    <source>
        <dbReference type="Pfam" id="PF12776"/>
    </source>
</evidence>
<dbReference type="OrthoDB" id="686198at2759"/>